<dbReference type="Gene3D" id="3.30.1330.60">
    <property type="entry name" value="OmpA-like domain"/>
    <property type="match status" value="1"/>
</dbReference>
<dbReference type="PANTHER" id="PTHR30329:SF21">
    <property type="entry name" value="LIPOPROTEIN YIAD-RELATED"/>
    <property type="match status" value="1"/>
</dbReference>
<feature type="signal peptide" evidence="6">
    <location>
        <begin position="1"/>
        <end position="21"/>
    </location>
</feature>
<dbReference type="PRINTS" id="PR01023">
    <property type="entry name" value="NAFLGMOTY"/>
</dbReference>
<gene>
    <name evidence="8" type="ORF">IFK94_11865</name>
</gene>
<dbReference type="InterPro" id="IPR036737">
    <property type="entry name" value="OmpA-like_sf"/>
</dbReference>
<name>A0A8J6Y1Q7_9BACT</name>
<feature type="region of interest" description="Disordered" evidence="5">
    <location>
        <begin position="201"/>
        <end position="224"/>
    </location>
</feature>
<evidence type="ECO:0000259" key="7">
    <source>
        <dbReference type="PROSITE" id="PS51123"/>
    </source>
</evidence>
<evidence type="ECO:0000256" key="3">
    <source>
        <dbReference type="ARBA" id="ARBA00023237"/>
    </source>
</evidence>
<dbReference type="Pfam" id="PF13441">
    <property type="entry name" value="Gly-zipper_YMGG"/>
    <property type="match status" value="1"/>
</dbReference>
<evidence type="ECO:0000256" key="6">
    <source>
        <dbReference type="SAM" id="SignalP"/>
    </source>
</evidence>
<dbReference type="PRINTS" id="PR01021">
    <property type="entry name" value="OMPADOMAIN"/>
</dbReference>
<dbReference type="InterPro" id="IPR006664">
    <property type="entry name" value="OMP_bac"/>
</dbReference>
<evidence type="ECO:0000313" key="8">
    <source>
        <dbReference type="EMBL" id="MBD3868813.1"/>
    </source>
</evidence>
<evidence type="ECO:0000313" key="9">
    <source>
        <dbReference type="Proteomes" id="UP000648239"/>
    </source>
</evidence>
<feature type="chain" id="PRO_5035186392" evidence="6">
    <location>
        <begin position="22"/>
        <end position="224"/>
    </location>
</feature>
<dbReference type="CDD" id="cd07185">
    <property type="entry name" value="OmpA_C-like"/>
    <property type="match status" value="1"/>
</dbReference>
<dbReference type="EMBL" id="JACXWD010000044">
    <property type="protein sequence ID" value="MBD3868813.1"/>
    <property type="molecule type" value="Genomic_DNA"/>
</dbReference>
<keyword evidence="2 4" id="KW-0472">Membrane</keyword>
<dbReference type="PROSITE" id="PS51257">
    <property type="entry name" value="PROKAR_LIPOPROTEIN"/>
    <property type="match status" value="1"/>
</dbReference>
<accession>A0A8J6Y1Q7</accession>
<sequence length="224" mass="23484">MAKNRATICMVVLLSVVMVLAAGCEYIKKEVNSDPTTNRDKTKKGAAIGAASGAVLGALLGEGELDEVLAGAAIGAGIGAGIGIYMDKQEEKLAQIPGTTVERVDDDKLLVHFESDILFAVDSAELSGAAMDGLNKAAEVFAEFPKTAIIAQGHTDSTGSDDHNQQLSERRAMSVRNFLSSQGIDGARILAEGYGEAYPVADNTSSTGRDQNRRVDLLIKGKAK</sequence>
<keyword evidence="3" id="KW-0998">Cell outer membrane</keyword>
<dbReference type="Pfam" id="PF00691">
    <property type="entry name" value="OmpA"/>
    <property type="match status" value="1"/>
</dbReference>
<reference evidence="8 9" key="1">
    <citation type="submission" date="2020-08" db="EMBL/GenBank/DDBJ databases">
        <title>Acidobacteriota in marine sediments use diverse sulfur dissimilation pathways.</title>
        <authorList>
            <person name="Wasmund K."/>
        </authorList>
    </citation>
    <scope>NUCLEOTIDE SEQUENCE [LARGE SCALE GENOMIC DNA]</scope>
    <source>
        <strain evidence="8">MAG AM4</strain>
    </source>
</reference>
<evidence type="ECO:0000256" key="2">
    <source>
        <dbReference type="ARBA" id="ARBA00023136"/>
    </source>
</evidence>
<evidence type="ECO:0000256" key="5">
    <source>
        <dbReference type="SAM" id="MobiDB-lite"/>
    </source>
</evidence>
<organism evidence="8 9">
    <name type="scientific">Candidatus Polarisedimenticola svalbardensis</name>
    <dbReference type="NCBI Taxonomy" id="2886004"/>
    <lineage>
        <taxon>Bacteria</taxon>
        <taxon>Pseudomonadati</taxon>
        <taxon>Acidobacteriota</taxon>
        <taxon>Candidatus Polarisedimenticolia</taxon>
        <taxon>Candidatus Polarisedimenticolales</taxon>
        <taxon>Candidatus Polarisedimenticolaceae</taxon>
        <taxon>Candidatus Polarisedimenticola</taxon>
    </lineage>
</organism>
<evidence type="ECO:0000256" key="4">
    <source>
        <dbReference type="PROSITE-ProRule" id="PRU00473"/>
    </source>
</evidence>
<dbReference type="InterPro" id="IPR006665">
    <property type="entry name" value="OmpA-like"/>
</dbReference>
<feature type="compositionally biased region" description="Basic and acidic residues" evidence="5">
    <location>
        <begin position="210"/>
        <end position="224"/>
    </location>
</feature>
<comment type="subcellular location">
    <subcellularLocation>
        <location evidence="1">Cell outer membrane</location>
    </subcellularLocation>
</comment>
<protein>
    <submittedName>
        <fullName evidence="8">OmpA family protein</fullName>
    </submittedName>
</protein>
<proteinExistence type="predicted"/>
<dbReference type="PANTHER" id="PTHR30329">
    <property type="entry name" value="STATOR ELEMENT OF FLAGELLAR MOTOR COMPLEX"/>
    <property type="match status" value="1"/>
</dbReference>
<dbReference type="Proteomes" id="UP000648239">
    <property type="component" value="Unassembled WGS sequence"/>
</dbReference>
<dbReference type="InterPro" id="IPR050330">
    <property type="entry name" value="Bact_OuterMem_StrucFunc"/>
</dbReference>
<dbReference type="AlphaFoldDB" id="A0A8J6Y1Q7"/>
<keyword evidence="6" id="KW-0732">Signal</keyword>
<evidence type="ECO:0000256" key="1">
    <source>
        <dbReference type="ARBA" id="ARBA00004442"/>
    </source>
</evidence>
<feature type="domain" description="OmpA-like" evidence="7">
    <location>
        <begin position="106"/>
        <end position="223"/>
    </location>
</feature>
<dbReference type="PROSITE" id="PS51123">
    <property type="entry name" value="OMPA_2"/>
    <property type="match status" value="1"/>
</dbReference>
<comment type="caution">
    <text evidence="8">The sequence shown here is derived from an EMBL/GenBank/DDBJ whole genome shotgun (WGS) entry which is preliminary data.</text>
</comment>
<dbReference type="SUPFAM" id="SSF103088">
    <property type="entry name" value="OmpA-like"/>
    <property type="match status" value="1"/>
</dbReference>
<dbReference type="GO" id="GO:0009279">
    <property type="term" value="C:cell outer membrane"/>
    <property type="evidence" value="ECO:0007669"/>
    <property type="project" value="UniProtKB-SubCell"/>
</dbReference>
<dbReference type="InterPro" id="IPR027367">
    <property type="entry name" value="Gly-zipper_YMGG"/>
</dbReference>